<evidence type="ECO:0000256" key="5">
    <source>
        <dbReference type="ARBA" id="ARBA00023136"/>
    </source>
</evidence>
<dbReference type="GO" id="GO:0005886">
    <property type="term" value="C:plasma membrane"/>
    <property type="evidence" value="ECO:0007669"/>
    <property type="project" value="UniProtKB-SubCell"/>
</dbReference>
<dbReference type="Proteomes" id="UP000198636">
    <property type="component" value="Unassembled WGS sequence"/>
</dbReference>
<dbReference type="PANTHER" id="PTHR30482:SF10">
    <property type="entry name" value="HIGH-AFFINITY BRANCHED-CHAIN AMINO ACID TRANSPORT PROTEIN BRAE"/>
    <property type="match status" value="1"/>
</dbReference>
<evidence type="ECO:0000256" key="4">
    <source>
        <dbReference type="ARBA" id="ARBA00022989"/>
    </source>
</evidence>
<accession>A0A1G5L4S4</accession>
<name>A0A1G5L4S4_9FIRM</name>
<dbReference type="AlphaFoldDB" id="A0A1G5L4S4"/>
<protein>
    <submittedName>
        <fullName evidence="7">Branched-chain amino acid transport system permease protein</fullName>
    </submittedName>
</protein>
<feature type="transmembrane region" description="Helical" evidence="6">
    <location>
        <begin position="321"/>
        <end position="338"/>
    </location>
</feature>
<organism evidence="7 8">
    <name type="scientific">Alkaliphilus peptidifermentans DSM 18978</name>
    <dbReference type="NCBI Taxonomy" id="1120976"/>
    <lineage>
        <taxon>Bacteria</taxon>
        <taxon>Bacillati</taxon>
        <taxon>Bacillota</taxon>
        <taxon>Clostridia</taxon>
        <taxon>Peptostreptococcales</taxon>
        <taxon>Natronincolaceae</taxon>
        <taxon>Alkaliphilus</taxon>
    </lineage>
</organism>
<dbReference type="STRING" id="1120976.SAMN03080606_04062"/>
<sequence>MANFIRVSANLVFAVFILFIAIKILSKIFDAATIKYGTLSKKKQSGLLAVCGLLIILWPLLAKGSPYIIRTSIMALIYVVLALSLNMVIGFAGQLSMGHSAFFGIGAYVVALLTVSYSVSFWIAMLMAGIVAAIFGFILGIPTLRLKGDYLAITTIGFAEIVRLVLVNWTNVTRGPAGIPGIPSPRIFGLVLRSNVAYYYIILILAALTVFVSYRLLHSRLGLGLIAVKDDEIAADAMGVNSTNLKILAFVLGGAIAGVAGGFFASFIRYVNPDNFTYMESVLILCMVVLGGVGSIPGVIIGAVVLTVLPEALRDISTYRYAVYGLLLIVMMIIRPQGMVSKEILKGGKLNADNGGKGGNKVLRWFSSSKQG</sequence>
<proteinExistence type="predicted"/>
<feature type="transmembrane region" description="Helical" evidence="6">
    <location>
        <begin position="45"/>
        <end position="61"/>
    </location>
</feature>
<feature type="transmembrane region" description="Helical" evidence="6">
    <location>
        <begin position="121"/>
        <end position="141"/>
    </location>
</feature>
<evidence type="ECO:0000256" key="1">
    <source>
        <dbReference type="ARBA" id="ARBA00004651"/>
    </source>
</evidence>
<evidence type="ECO:0000256" key="6">
    <source>
        <dbReference type="SAM" id="Phobius"/>
    </source>
</evidence>
<reference evidence="7 8" key="1">
    <citation type="submission" date="2016-10" db="EMBL/GenBank/DDBJ databases">
        <authorList>
            <person name="de Groot N.N."/>
        </authorList>
    </citation>
    <scope>NUCLEOTIDE SEQUENCE [LARGE SCALE GENOMIC DNA]</scope>
    <source>
        <strain evidence="7 8">DSM 18978</strain>
    </source>
</reference>
<dbReference type="InterPro" id="IPR043428">
    <property type="entry name" value="LivM-like"/>
</dbReference>
<keyword evidence="8" id="KW-1185">Reference proteome</keyword>
<feature type="transmembrane region" description="Helical" evidence="6">
    <location>
        <begin position="96"/>
        <end position="115"/>
    </location>
</feature>
<dbReference type="PANTHER" id="PTHR30482">
    <property type="entry name" value="HIGH-AFFINITY BRANCHED-CHAIN AMINO ACID TRANSPORT SYSTEM PERMEASE"/>
    <property type="match status" value="1"/>
</dbReference>
<dbReference type="InterPro" id="IPR001851">
    <property type="entry name" value="ABC_transp_permease"/>
</dbReference>
<dbReference type="RefSeq" id="WP_091547314.1">
    <property type="nucleotide sequence ID" value="NZ_FMUS01000039.1"/>
</dbReference>
<evidence type="ECO:0000256" key="2">
    <source>
        <dbReference type="ARBA" id="ARBA00022475"/>
    </source>
</evidence>
<dbReference type="OrthoDB" id="9789927at2"/>
<evidence type="ECO:0000256" key="3">
    <source>
        <dbReference type="ARBA" id="ARBA00022692"/>
    </source>
</evidence>
<evidence type="ECO:0000313" key="7">
    <source>
        <dbReference type="EMBL" id="SCZ07882.1"/>
    </source>
</evidence>
<keyword evidence="4 6" id="KW-1133">Transmembrane helix</keyword>
<dbReference type="CDD" id="cd06581">
    <property type="entry name" value="TM_PBP1_LivM_like"/>
    <property type="match status" value="1"/>
</dbReference>
<dbReference type="Pfam" id="PF02653">
    <property type="entry name" value="BPD_transp_2"/>
    <property type="match status" value="1"/>
</dbReference>
<evidence type="ECO:0000313" key="8">
    <source>
        <dbReference type="Proteomes" id="UP000198636"/>
    </source>
</evidence>
<feature type="transmembrane region" description="Helical" evidence="6">
    <location>
        <begin position="197"/>
        <end position="217"/>
    </location>
</feature>
<keyword evidence="5 6" id="KW-0472">Membrane</keyword>
<dbReference type="GO" id="GO:0015658">
    <property type="term" value="F:branched-chain amino acid transmembrane transporter activity"/>
    <property type="evidence" value="ECO:0007669"/>
    <property type="project" value="InterPro"/>
</dbReference>
<feature type="transmembrane region" description="Helical" evidence="6">
    <location>
        <begin position="67"/>
        <end position="89"/>
    </location>
</feature>
<comment type="subcellular location">
    <subcellularLocation>
        <location evidence="1">Cell membrane</location>
        <topology evidence="1">Multi-pass membrane protein</topology>
    </subcellularLocation>
</comment>
<feature type="transmembrane region" description="Helical" evidence="6">
    <location>
        <begin position="6"/>
        <end position="25"/>
    </location>
</feature>
<feature type="transmembrane region" description="Helical" evidence="6">
    <location>
        <begin position="247"/>
        <end position="270"/>
    </location>
</feature>
<gene>
    <name evidence="7" type="ORF">SAMN03080606_04062</name>
</gene>
<keyword evidence="2" id="KW-1003">Cell membrane</keyword>
<dbReference type="EMBL" id="FMUS01000039">
    <property type="protein sequence ID" value="SCZ07882.1"/>
    <property type="molecule type" value="Genomic_DNA"/>
</dbReference>
<keyword evidence="3 6" id="KW-0812">Transmembrane</keyword>
<feature type="transmembrane region" description="Helical" evidence="6">
    <location>
        <begin position="282"/>
        <end position="309"/>
    </location>
</feature>